<dbReference type="SUPFAM" id="SSF52499">
    <property type="entry name" value="Isochorismatase-like hydrolases"/>
    <property type="match status" value="1"/>
</dbReference>
<dbReference type="EMBL" id="JBHTGL010000002">
    <property type="protein sequence ID" value="MFD0621663.1"/>
    <property type="molecule type" value="Genomic_DNA"/>
</dbReference>
<dbReference type="Pfam" id="PF00857">
    <property type="entry name" value="Isochorismatase"/>
    <property type="match status" value="1"/>
</dbReference>
<dbReference type="InterPro" id="IPR036380">
    <property type="entry name" value="Isochorismatase-like_sf"/>
</dbReference>
<proteinExistence type="predicted"/>
<keyword evidence="3" id="KW-1185">Reference proteome</keyword>
<reference evidence="3" key="1">
    <citation type="journal article" date="2019" name="Int. J. Syst. Evol. Microbiol.">
        <title>The Global Catalogue of Microorganisms (GCM) 10K type strain sequencing project: providing services to taxonomists for standard genome sequencing and annotation.</title>
        <authorList>
            <consortium name="The Broad Institute Genomics Platform"/>
            <consortium name="The Broad Institute Genome Sequencing Center for Infectious Disease"/>
            <person name="Wu L."/>
            <person name="Ma J."/>
        </authorList>
    </citation>
    <scope>NUCLEOTIDE SEQUENCE [LARGE SCALE GENOMIC DNA]</scope>
    <source>
        <strain evidence="3">JCM 12607</strain>
    </source>
</reference>
<organism evidence="2 3">
    <name type="scientific">Streptomyces sanglieri</name>
    <dbReference type="NCBI Taxonomy" id="193460"/>
    <lineage>
        <taxon>Bacteria</taxon>
        <taxon>Bacillati</taxon>
        <taxon>Actinomycetota</taxon>
        <taxon>Actinomycetes</taxon>
        <taxon>Kitasatosporales</taxon>
        <taxon>Streptomycetaceae</taxon>
        <taxon>Streptomyces</taxon>
    </lineage>
</organism>
<feature type="domain" description="Isochorismatase-like" evidence="1">
    <location>
        <begin position="10"/>
        <end position="55"/>
    </location>
</feature>
<protein>
    <submittedName>
        <fullName evidence="2">Isochorismatase family protein</fullName>
    </submittedName>
</protein>
<dbReference type="InterPro" id="IPR000868">
    <property type="entry name" value="Isochorismatase-like_dom"/>
</dbReference>
<dbReference type="Gene3D" id="3.40.50.850">
    <property type="entry name" value="Isochorismatase-like"/>
    <property type="match status" value="1"/>
</dbReference>
<dbReference type="Proteomes" id="UP001596915">
    <property type="component" value="Unassembled WGS sequence"/>
</dbReference>
<evidence type="ECO:0000313" key="3">
    <source>
        <dbReference type="Proteomes" id="UP001596915"/>
    </source>
</evidence>
<comment type="caution">
    <text evidence="2">The sequence shown here is derived from an EMBL/GenBank/DDBJ whole genome shotgun (WGS) entry which is preliminary data.</text>
</comment>
<name>A0ABW2WKJ3_9ACTN</name>
<gene>
    <name evidence="2" type="ORF">ACFQ2K_01430</name>
</gene>
<sequence>MTPLENRPNTALLVIDVQNDVVEGTHEHDSVVANIGSRVEKARRERILIGAVITVDSGVGMGY</sequence>
<evidence type="ECO:0000259" key="1">
    <source>
        <dbReference type="Pfam" id="PF00857"/>
    </source>
</evidence>
<evidence type="ECO:0000313" key="2">
    <source>
        <dbReference type="EMBL" id="MFD0621663.1"/>
    </source>
</evidence>
<accession>A0ABW2WKJ3</accession>